<feature type="compositionally biased region" description="Basic and acidic residues" evidence="2">
    <location>
        <begin position="393"/>
        <end position="402"/>
    </location>
</feature>
<organism evidence="3 4">
    <name type="scientific">Bifidobacterium catulorum</name>
    <dbReference type="NCBI Taxonomy" id="1630173"/>
    <lineage>
        <taxon>Bacteria</taxon>
        <taxon>Bacillati</taxon>
        <taxon>Actinomycetota</taxon>
        <taxon>Actinomycetes</taxon>
        <taxon>Bifidobacteriales</taxon>
        <taxon>Bifidobacteriaceae</taxon>
        <taxon>Bifidobacterium</taxon>
    </lineage>
</organism>
<dbReference type="SUPFAM" id="SSF46785">
    <property type="entry name" value="Winged helix' DNA-binding domain"/>
    <property type="match status" value="1"/>
</dbReference>
<dbReference type="OrthoDB" id="9810372at2"/>
<dbReference type="Gene3D" id="1.10.10.10">
    <property type="entry name" value="Winged helix-like DNA-binding domain superfamily/Winged helix DNA-binding domain"/>
    <property type="match status" value="1"/>
</dbReference>
<comment type="similarity">
    <text evidence="1">Belongs to the ROK (NagC/XylR) family.</text>
</comment>
<dbReference type="Gene3D" id="3.30.420.40">
    <property type="match status" value="2"/>
</dbReference>
<dbReference type="PANTHER" id="PTHR18964">
    <property type="entry name" value="ROK (REPRESSOR, ORF, KINASE) FAMILY"/>
    <property type="match status" value="1"/>
</dbReference>
<dbReference type="SUPFAM" id="SSF53067">
    <property type="entry name" value="Actin-like ATPase domain"/>
    <property type="match status" value="1"/>
</dbReference>
<dbReference type="InterPro" id="IPR036388">
    <property type="entry name" value="WH-like_DNA-bd_sf"/>
</dbReference>
<reference evidence="3 4" key="1">
    <citation type="journal article" date="2018" name="Int. J. Syst. Evol. Microbiol.">
        <title>Bifidobacterium catulorum sp. nov., a novel taxon from the faeces of the baby common marmoset (Callithrix jacchus).</title>
        <authorList>
            <person name="Modesto M."/>
            <person name="Michelini S."/>
            <person name="Oki K."/>
            <person name="Biavati B."/>
            <person name="Watanabe K."/>
            <person name="Mattarelli P."/>
        </authorList>
    </citation>
    <scope>NUCLEOTIDE SEQUENCE [LARGE SCALE GENOMIC DNA]</scope>
    <source>
        <strain evidence="3 4">MRM 8.19</strain>
    </source>
</reference>
<comment type="caution">
    <text evidence="3">The sequence shown here is derived from an EMBL/GenBank/DDBJ whole genome shotgun (WGS) entry which is preliminary data.</text>
</comment>
<proteinExistence type="inferred from homology"/>
<keyword evidence="4" id="KW-1185">Reference proteome</keyword>
<dbReference type="PANTHER" id="PTHR18964:SF149">
    <property type="entry name" value="BIFUNCTIONAL UDP-N-ACETYLGLUCOSAMINE 2-EPIMERASE_N-ACETYLMANNOSAMINE KINASE"/>
    <property type="match status" value="1"/>
</dbReference>
<dbReference type="InterPro" id="IPR043129">
    <property type="entry name" value="ATPase_NBD"/>
</dbReference>
<dbReference type="AlphaFoldDB" id="A0A2U2MQ72"/>
<accession>A0A2U2MQ72</accession>
<gene>
    <name evidence="3" type="ORF">DF200_09830</name>
</gene>
<dbReference type="Pfam" id="PF00480">
    <property type="entry name" value="ROK"/>
    <property type="match status" value="1"/>
</dbReference>
<evidence type="ECO:0000256" key="2">
    <source>
        <dbReference type="SAM" id="MobiDB-lite"/>
    </source>
</evidence>
<dbReference type="Proteomes" id="UP000245753">
    <property type="component" value="Unassembled WGS sequence"/>
</dbReference>
<evidence type="ECO:0000313" key="4">
    <source>
        <dbReference type="Proteomes" id="UP000245753"/>
    </source>
</evidence>
<dbReference type="RefSeq" id="WP_109138096.1">
    <property type="nucleotide sequence ID" value="NZ_QFFN01000046.1"/>
</dbReference>
<name>A0A2U2MQ72_9BIFI</name>
<evidence type="ECO:0000256" key="1">
    <source>
        <dbReference type="ARBA" id="ARBA00006479"/>
    </source>
</evidence>
<sequence length="402" mass="43239">MPSKPLKSDPSDVRASNIRAVFSLLFPSGQMSRAELGRRVGLSRMAISEVVAEMVDSHLLREMGMDSRTGRGKRSVMLAVDSDGWRIVSIDLTHRFVLRGALTDLCGRIVERTEIPCDDLGSVQPETVCDLCERLLAETDKPILGLGVAVPGIVVDDGVVSRSVNLGWTNVPLKERLEERFHIPAVVCNDTNMALLCECTFGQCSDNSMFVGVNDGVGAAVCVNGEIVMGQHCAGGESAHVVVDPKGPQCVCGKRGCLEALLSAPRLRKRIENEPEARTAILAEAGQRLGSALSMSVSLLDLSDIAVFGPPEIVGEAFIGAMREELEAGISADYRSTPVLHRCQQGEDLFLRGQAVAVVKLLIDRIHNSDLESRVPEKTGRDITGAASSQDPSRSERRPTAS</sequence>
<evidence type="ECO:0000313" key="3">
    <source>
        <dbReference type="EMBL" id="PWG59015.1"/>
    </source>
</evidence>
<feature type="region of interest" description="Disordered" evidence="2">
    <location>
        <begin position="373"/>
        <end position="402"/>
    </location>
</feature>
<dbReference type="InterPro" id="IPR000600">
    <property type="entry name" value="ROK"/>
</dbReference>
<dbReference type="EMBL" id="QFFN01000046">
    <property type="protein sequence ID" value="PWG59015.1"/>
    <property type="molecule type" value="Genomic_DNA"/>
</dbReference>
<protein>
    <submittedName>
        <fullName evidence="3">ROK family protein</fullName>
    </submittedName>
</protein>
<dbReference type="InterPro" id="IPR036390">
    <property type="entry name" value="WH_DNA-bd_sf"/>
</dbReference>